<dbReference type="PANTHER" id="PTHR44858:SF1">
    <property type="entry name" value="UDP-N-ACETYLGLUCOSAMINE--PEPTIDE N-ACETYLGLUCOSAMINYLTRANSFERASE SPINDLY-RELATED"/>
    <property type="match status" value="1"/>
</dbReference>
<dbReference type="Proteomes" id="UP001211249">
    <property type="component" value="Unassembled WGS sequence"/>
</dbReference>
<keyword evidence="5" id="KW-1185">Reference proteome</keyword>
<evidence type="ECO:0000313" key="4">
    <source>
        <dbReference type="EMBL" id="MDB9536334.1"/>
    </source>
</evidence>
<feature type="repeat" description="TPR" evidence="3">
    <location>
        <begin position="105"/>
        <end position="138"/>
    </location>
</feature>
<keyword evidence="1" id="KW-0677">Repeat</keyword>
<comment type="caution">
    <text evidence="4">The sequence shown here is derived from an EMBL/GenBank/DDBJ whole genome shotgun (WGS) entry which is preliminary data.</text>
</comment>
<sequence>MHKLPKVMKQRVFSQWWIGLAQTVTLASLTALTTIATTNQPSHAKGQTFYCGKSKGIPVTFVGTQDGRIDFDQTNSSSVTVKGINSGGVLSQGFSEPPKTTQQKADDLLVQAADKYEIGDYRGAILAYNQVIRLTPNNSEALLYRGSAYNELGDKQAAIKDYNQAIKINPNYAHAYYNRGNARYELGDKPGAIKDYNQAIKINPNYAHAYYNRGLVRDDLGDKQAAIDDYNQAIKINPNFADAYYGRGHVYASLEDKFQAISDFKQAAKLYQQQGENEDYQDALNRIRELQQ</sequence>
<dbReference type="PROSITE" id="PS50005">
    <property type="entry name" value="TPR"/>
    <property type="match status" value="5"/>
</dbReference>
<dbReference type="PANTHER" id="PTHR44858">
    <property type="entry name" value="TETRATRICOPEPTIDE REPEAT PROTEIN 6"/>
    <property type="match status" value="1"/>
</dbReference>
<dbReference type="Pfam" id="PF13414">
    <property type="entry name" value="TPR_11"/>
    <property type="match status" value="2"/>
</dbReference>
<dbReference type="EMBL" id="JAQMUC010000061">
    <property type="protein sequence ID" value="MDB9536334.1"/>
    <property type="molecule type" value="Genomic_DNA"/>
</dbReference>
<feature type="repeat" description="TPR" evidence="3">
    <location>
        <begin position="139"/>
        <end position="172"/>
    </location>
</feature>
<feature type="repeat" description="TPR" evidence="3">
    <location>
        <begin position="207"/>
        <end position="240"/>
    </location>
</feature>
<feature type="repeat" description="TPR" evidence="3">
    <location>
        <begin position="241"/>
        <end position="274"/>
    </location>
</feature>
<dbReference type="Pfam" id="PF13432">
    <property type="entry name" value="TPR_16"/>
    <property type="match status" value="1"/>
</dbReference>
<dbReference type="SUPFAM" id="SSF48452">
    <property type="entry name" value="TPR-like"/>
    <property type="match status" value="1"/>
</dbReference>
<dbReference type="Gene3D" id="1.25.40.10">
    <property type="entry name" value="Tetratricopeptide repeat domain"/>
    <property type="match status" value="2"/>
</dbReference>
<keyword evidence="2 3" id="KW-0802">TPR repeat</keyword>
<proteinExistence type="predicted"/>
<accession>A0ABT5AHI1</accession>
<gene>
    <name evidence="4" type="ORF">PN451_10940</name>
</gene>
<dbReference type="InterPro" id="IPR011990">
    <property type="entry name" value="TPR-like_helical_dom_sf"/>
</dbReference>
<dbReference type="InterPro" id="IPR019734">
    <property type="entry name" value="TPR_rpt"/>
</dbReference>
<dbReference type="SMART" id="SM00028">
    <property type="entry name" value="TPR"/>
    <property type="match status" value="5"/>
</dbReference>
<evidence type="ECO:0000256" key="3">
    <source>
        <dbReference type="PROSITE-ProRule" id="PRU00339"/>
    </source>
</evidence>
<reference evidence="4 5" key="1">
    <citation type="submission" date="2023-01" db="EMBL/GenBank/DDBJ databases">
        <title>Genomes from the Australian National Cyanobacteria Reference Collection.</title>
        <authorList>
            <person name="Willis A."/>
            <person name="Lee E.M.F."/>
        </authorList>
    </citation>
    <scope>NUCLEOTIDE SEQUENCE [LARGE SCALE GENOMIC DNA]</scope>
    <source>
        <strain evidence="4 5">CS-1226</strain>
    </source>
</reference>
<evidence type="ECO:0000313" key="5">
    <source>
        <dbReference type="Proteomes" id="UP001211249"/>
    </source>
</evidence>
<protein>
    <submittedName>
        <fullName evidence="4">Tetratricopeptide repeat protein</fullName>
    </submittedName>
</protein>
<dbReference type="RefSeq" id="WP_271796153.1">
    <property type="nucleotide sequence ID" value="NZ_JAQMUC010000061.1"/>
</dbReference>
<dbReference type="PROSITE" id="PS50293">
    <property type="entry name" value="TPR_REGION"/>
    <property type="match status" value="3"/>
</dbReference>
<organism evidence="4 5">
    <name type="scientific">Dolichospermum planctonicum CS-1226</name>
    <dbReference type="NCBI Taxonomy" id="3021751"/>
    <lineage>
        <taxon>Bacteria</taxon>
        <taxon>Bacillati</taxon>
        <taxon>Cyanobacteriota</taxon>
        <taxon>Cyanophyceae</taxon>
        <taxon>Nostocales</taxon>
        <taxon>Aphanizomenonaceae</taxon>
        <taxon>Dolichospermum</taxon>
        <taxon>Dolichospermum planctonicum</taxon>
    </lineage>
</organism>
<evidence type="ECO:0000256" key="2">
    <source>
        <dbReference type="ARBA" id="ARBA00022803"/>
    </source>
</evidence>
<feature type="repeat" description="TPR" evidence="3">
    <location>
        <begin position="173"/>
        <end position="206"/>
    </location>
</feature>
<dbReference type="InterPro" id="IPR050498">
    <property type="entry name" value="Ycf3"/>
</dbReference>
<name>A0ABT5AHI1_9CYAN</name>
<evidence type="ECO:0000256" key="1">
    <source>
        <dbReference type="ARBA" id="ARBA00022737"/>
    </source>
</evidence>